<reference evidence="1" key="1">
    <citation type="submission" date="2018-05" db="EMBL/GenBank/DDBJ databases">
        <authorList>
            <person name="Lanie J.A."/>
            <person name="Ng W.-L."/>
            <person name="Kazmierczak K.M."/>
            <person name="Andrzejewski T.M."/>
            <person name="Davidsen T.M."/>
            <person name="Wayne K.J."/>
            <person name="Tettelin H."/>
            <person name="Glass J.I."/>
            <person name="Rusch D."/>
            <person name="Podicherti R."/>
            <person name="Tsui H.-C.T."/>
            <person name="Winkler M.E."/>
        </authorList>
    </citation>
    <scope>NUCLEOTIDE SEQUENCE</scope>
</reference>
<organism evidence="1">
    <name type="scientific">marine metagenome</name>
    <dbReference type="NCBI Taxonomy" id="408172"/>
    <lineage>
        <taxon>unclassified sequences</taxon>
        <taxon>metagenomes</taxon>
        <taxon>ecological metagenomes</taxon>
    </lineage>
</organism>
<proteinExistence type="predicted"/>
<dbReference type="EMBL" id="UINC01000705">
    <property type="protein sequence ID" value="SUZ59880.1"/>
    <property type="molecule type" value="Genomic_DNA"/>
</dbReference>
<feature type="non-terminal residue" evidence="1">
    <location>
        <position position="1"/>
    </location>
</feature>
<dbReference type="AlphaFoldDB" id="A0A381NZ47"/>
<evidence type="ECO:0000313" key="1">
    <source>
        <dbReference type="EMBL" id="SUZ59880.1"/>
    </source>
</evidence>
<name>A0A381NZ47_9ZZZZ</name>
<accession>A0A381NZ47</accession>
<sequence>VDNICGKDRNEIHNPPPNYKTMATRPEKAFFNHTTNNLWSAITNYGSVGDPNSPSTGRPSAQWPGGSGNNYLYDAGLWLGTKIGGEPAVTTYFYNPHVEFLPTSGFFGEIGSVISKDIHGNENAKSRSLEDSYVVYDDLESHTESNHIPLGLKVAQRGLTWSLPEFDDFIAFEYFIINTGLNGYLEDVYVAYWYDIDVSSSDNTEPHIDDLVDYEGWDGGNTNSDIMDVVDPFDLDSDGITGYDEWGVPYLKDAPQNPNYNPGGAEPDGFYDEWTVLFDEKADTLFWQKDVPELGRVSGEPAIIDGRLLKGYQFPRSLSYIYDGDHPGSSANDYGEREKSPPNEGFLGGSLIYTPAPMNTVENGKDYMGAFSHQWWNWESDPMDLDGDKLDYMLGQHVASQGKRFLNNPLELGFPQFDYRFLLTTGPFDIPEGDTIKVVFALTCGKGLEGLRENSDNAIKAYYSGSKDGTPYNPNSFDEDVHWNLPIPPVVPELSYSPTSGGVRLAWDTRAEFSFDANLGRIDFEGYQIYRASYNPQDWEMMAAFDNRDESVFIVDVNGDTLNDKTTDGEWVLLDLPPIQNQFEDLGGVNIWGDTIDTPLDGIPYYYAVSAYDGYKSAEEAGQELLPSYSPLSNYKKSVDNAPIPVFPGTLYETGDDIPPLDRVLVVPNPYRGTAEWEVEYEDRIKFTNLPPVAKISIFSLSGDLIKEIEHTNGQAEEYWDLVTRNNQSVVSGLYVYVVEAPDVNIVGESSKNLEKYIGKFAIFR</sequence>
<evidence type="ECO:0008006" key="2">
    <source>
        <dbReference type="Google" id="ProtNLM"/>
    </source>
</evidence>
<gene>
    <name evidence="1" type="ORF">METZ01_LOCUS12734</name>
</gene>
<protein>
    <recommendedName>
        <fullName evidence="2">T9SS type A sorting domain-containing protein</fullName>
    </recommendedName>
</protein>